<comment type="caution">
    <text evidence="2">The sequence shown here is derived from an EMBL/GenBank/DDBJ whole genome shotgun (WGS) entry which is preliminary data.</text>
</comment>
<dbReference type="Proteomes" id="UP000322699">
    <property type="component" value="Unassembled WGS sequence"/>
</dbReference>
<keyword evidence="3" id="KW-1185">Reference proteome</keyword>
<dbReference type="OrthoDB" id="258268at2"/>
<dbReference type="RefSeq" id="WP_068262062.1">
    <property type="nucleotide sequence ID" value="NZ_LWSK01000032.1"/>
</dbReference>
<feature type="domain" description="DUF2293" evidence="1">
    <location>
        <begin position="125"/>
        <end position="207"/>
    </location>
</feature>
<gene>
    <name evidence="2" type="ORF">LF1_15890</name>
</gene>
<dbReference type="InterPro" id="IPR018744">
    <property type="entry name" value="DUF2293"/>
</dbReference>
<dbReference type="EMBL" id="VRLW01000001">
    <property type="protein sequence ID" value="KAA1259063.1"/>
    <property type="molecule type" value="Genomic_DNA"/>
</dbReference>
<evidence type="ECO:0000313" key="3">
    <source>
        <dbReference type="Proteomes" id="UP000322699"/>
    </source>
</evidence>
<proteinExistence type="predicted"/>
<evidence type="ECO:0000313" key="2">
    <source>
        <dbReference type="EMBL" id="KAA1259063.1"/>
    </source>
</evidence>
<dbReference type="AlphaFoldDB" id="A0A5B1CHU2"/>
<protein>
    <recommendedName>
        <fullName evidence="1">DUF2293 domain-containing protein</fullName>
    </recommendedName>
</protein>
<reference evidence="2 3" key="1">
    <citation type="submission" date="2019-08" db="EMBL/GenBank/DDBJ databases">
        <title>Deep-cultivation of Planctomycetes and their phenomic and genomic characterization uncovers novel biology.</title>
        <authorList>
            <person name="Wiegand S."/>
            <person name="Jogler M."/>
            <person name="Boedeker C."/>
            <person name="Pinto D."/>
            <person name="Vollmers J."/>
            <person name="Rivas-Marin E."/>
            <person name="Kohn T."/>
            <person name="Peeters S.H."/>
            <person name="Heuer A."/>
            <person name="Rast P."/>
            <person name="Oberbeckmann S."/>
            <person name="Bunk B."/>
            <person name="Jeske O."/>
            <person name="Meyerdierks A."/>
            <person name="Storesund J.E."/>
            <person name="Kallscheuer N."/>
            <person name="Luecker S."/>
            <person name="Lage O.M."/>
            <person name="Pohl T."/>
            <person name="Merkel B.J."/>
            <person name="Hornburger P."/>
            <person name="Mueller R.-W."/>
            <person name="Bruemmer F."/>
            <person name="Labrenz M."/>
            <person name="Spormann A.M."/>
            <person name="Op Den Camp H."/>
            <person name="Overmann J."/>
            <person name="Amann R."/>
            <person name="Jetten M.S.M."/>
            <person name="Mascher T."/>
            <person name="Medema M.H."/>
            <person name="Devos D.P."/>
            <person name="Kaster A.-K."/>
            <person name="Ovreas L."/>
            <person name="Rohde M."/>
            <person name="Galperin M.Y."/>
            <person name="Jogler C."/>
        </authorList>
    </citation>
    <scope>NUCLEOTIDE SEQUENCE [LARGE SCALE GENOMIC DNA]</scope>
    <source>
        <strain evidence="2 3">LF1</strain>
    </source>
</reference>
<dbReference type="Pfam" id="PF10056">
    <property type="entry name" value="DUF2293"/>
    <property type="match status" value="1"/>
</dbReference>
<evidence type="ECO:0000259" key="1">
    <source>
        <dbReference type="Pfam" id="PF10056"/>
    </source>
</evidence>
<organism evidence="2 3">
    <name type="scientific">Rubripirellula obstinata</name>
    <dbReference type="NCBI Taxonomy" id="406547"/>
    <lineage>
        <taxon>Bacteria</taxon>
        <taxon>Pseudomonadati</taxon>
        <taxon>Planctomycetota</taxon>
        <taxon>Planctomycetia</taxon>
        <taxon>Pirellulales</taxon>
        <taxon>Pirellulaceae</taxon>
        <taxon>Rubripirellula</taxon>
    </lineage>
</organism>
<sequence>MAHEKLEVSPGPTERSVKTIDGEVKQVPANWDLLPPGDAGLTRRLKSLGPSWTVKEKKGRRSFSKGVWAPAELIASARSSVAADRDKPEYAKRKVADANRREKKQAAYVEDFHGAVCTFLRFDSVYADLAFKLATAVTNHATPVGSGTVARTERIPIERRAESAVIAWMRHQTTAYDHMTIARVKGKRREVRRMLAEESRKLLDKYRRGLKVDPATCPLSKAISAET</sequence>
<accession>A0A5B1CHU2</accession>
<name>A0A5B1CHU2_9BACT</name>